<dbReference type="Gene3D" id="3.30.565.40">
    <property type="entry name" value="Fervidobacterium nodosum Rt17-B1 like"/>
    <property type="match status" value="1"/>
</dbReference>
<dbReference type="Proteomes" id="UP000199087">
    <property type="component" value="Unassembled WGS sequence"/>
</dbReference>
<dbReference type="RefSeq" id="WP_090631977.1">
    <property type="nucleotide sequence ID" value="NZ_CVRB01000001.1"/>
</dbReference>
<evidence type="ECO:0000313" key="4">
    <source>
        <dbReference type="Proteomes" id="UP000199087"/>
    </source>
</evidence>
<sequence length="293" mass="33026">MNNKMEALKKEYNEIPIPSQLDFVVRKALKQKPKKRIMPKVAVGLAAAAAIFIGGLNASPAFAQTMADVPGLKNVVKVLTFREFKVDEGTYRADIKVPAIKNLDNKELQATLNQKYLNESKELYQQFQTDMKDLKESGGGHLGVNSGYEVKTDNDQLLSIGRYTVNTVGSSSTTFHYDTIDKKNKLLITLPSLFKSDAYVDLISNEIKKQMIAQMDKDPSLTYWVKNPNKKDDNPLDTFEKIKPDQNFYINKDHKLVIVFDKYDVAPGAMGIVEFVIPTDVLNNVLVSHEYLK</sequence>
<evidence type="ECO:0000313" key="3">
    <source>
        <dbReference type="EMBL" id="CRK81236.1"/>
    </source>
</evidence>
<dbReference type="STRING" id="1499688.BN000_01136"/>
<name>A0A0U1NT66_9BACI</name>
<evidence type="ECO:0000259" key="1">
    <source>
        <dbReference type="Pfam" id="PF11738"/>
    </source>
</evidence>
<dbReference type="EMBL" id="CVRB01000001">
    <property type="protein sequence ID" value="CRK81236.1"/>
    <property type="molecule type" value="Genomic_DNA"/>
</dbReference>
<evidence type="ECO:0000259" key="2">
    <source>
        <dbReference type="Pfam" id="PF13739"/>
    </source>
</evidence>
<dbReference type="Pfam" id="PF11738">
    <property type="entry name" value="DUF3298"/>
    <property type="match status" value="1"/>
</dbReference>
<protein>
    <submittedName>
        <fullName evidence="3">Anti-SigV factor</fullName>
    </submittedName>
</protein>
<gene>
    <name evidence="3" type="primary">yrhM</name>
    <name evidence="3" type="ORF">BN000_01136</name>
</gene>
<feature type="domain" description="DUF3298" evidence="1">
    <location>
        <begin position="193"/>
        <end position="279"/>
    </location>
</feature>
<organism evidence="3 4">
    <name type="scientific">Neobacillus massiliamazoniensis</name>
    <dbReference type="NCBI Taxonomy" id="1499688"/>
    <lineage>
        <taxon>Bacteria</taxon>
        <taxon>Bacillati</taxon>
        <taxon>Bacillota</taxon>
        <taxon>Bacilli</taxon>
        <taxon>Bacillales</taxon>
        <taxon>Bacillaceae</taxon>
        <taxon>Neobacillus</taxon>
    </lineage>
</organism>
<dbReference type="AlphaFoldDB" id="A0A0U1NT66"/>
<dbReference type="InterPro" id="IPR025303">
    <property type="entry name" value="PdaC"/>
</dbReference>
<dbReference type="Gene3D" id="3.90.640.20">
    <property type="entry name" value="Heat-shock cognate protein, ATPase"/>
    <property type="match status" value="1"/>
</dbReference>
<feature type="domain" description="Deacetylase PdaC" evidence="2">
    <location>
        <begin position="87"/>
        <end position="160"/>
    </location>
</feature>
<reference evidence="4" key="1">
    <citation type="submission" date="2015-05" db="EMBL/GenBank/DDBJ databases">
        <authorList>
            <person name="Urmite Genomes"/>
        </authorList>
    </citation>
    <scope>NUCLEOTIDE SEQUENCE [LARGE SCALE GENOMIC DNA]</scope>
    <source>
        <strain evidence="4">LF1</strain>
    </source>
</reference>
<dbReference type="Pfam" id="PF13739">
    <property type="entry name" value="PdaC"/>
    <property type="match status" value="1"/>
</dbReference>
<dbReference type="InterPro" id="IPR021729">
    <property type="entry name" value="DUF3298"/>
</dbReference>
<accession>A0A0U1NT66</accession>
<dbReference type="OrthoDB" id="4990at2"/>
<keyword evidence="4" id="KW-1185">Reference proteome</keyword>
<proteinExistence type="predicted"/>
<dbReference type="InterPro" id="IPR037126">
    <property type="entry name" value="PdaC/RsiV-like_sf"/>
</dbReference>